<keyword evidence="2" id="KW-1185">Reference proteome</keyword>
<dbReference type="PANTHER" id="PTHR30528">
    <property type="entry name" value="CYTOPLASMIC PROTEIN"/>
    <property type="match status" value="1"/>
</dbReference>
<sequence length="396" mass="45211">MKTHWRRLALARQGLMSPQPFGKGLAGACRAIEHLGYVQIDSLSVVERAHHHTLWARVPGYRPEHLTGLIRERRVFEYWFHAASYLPMRDFRFALPRMSAYRSRTHHGDPRLAQEILARVRGEGPLRVRDLESRQDGPGNWWNWGPGRRALDQLFMQGDLMVRERNGIEKLYDLTENVLPAGLDLREPTLPEYAEHLLDTTLRAHGVVTWKQVLHLKTGQPLKEAMRGVIRDRMAQRRLVALHDDGLSDGYAEPDALERVPKAAASRVRLLSPFDNAVIHRDRLSQLFGFDYRLECYVPAPKRRFGYFCLPVIYGDRFIGRADCKAHRAEKRFEVLSLHLEDRTVDVDLFLPSLAEALQPLAAFNGCEVVQAEALRATPRAGRAGATASVTRARRA</sequence>
<proteinExistence type="predicted"/>
<organism evidence="1 2">
    <name type="scientific">Caldimonas brevitalea</name>
    <dbReference type="NCBI Taxonomy" id="413882"/>
    <lineage>
        <taxon>Bacteria</taxon>
        <taxon>Pseudomonadati</taxon>
        <taxon>Pseudomonadota</taxon>
        <taxon>Betaproteobacteria</taxon>
        <taxon>Burkholderiales</taxon>
        <taxon>Sphaerotilaceae</taxon>
        <taxon>Caldimonas</taxon>
    </lineage>
</organism>
<reference evidence="1 2" key="1">
    <citation type="submission" date="2015-05" db="EMBL/GenBank/DDBJ databases">
        <authorList>
            <person name="Tang B."/>
            <person name="Yu Y."/>
        </authorList>
    </citation>
    <scope>NUCLEOTIDE SEQUENCE [LARGE SCALE GENOMIC DNA]</scope>
    <source>
        <strain evidence="1 2">DSM 7029</strain>
    </source>
</reference>
<evidence type="ECO:0000313" key="2">
    <source>
        <dbReference type="Proteomes" id="UP000035352"/>
    </source>
</evidence>
<dbReference type="KEGG" id="pbh:AAW51_4235"/>
<evidence type="ECO:0008006" key="3">
    <source>
        <dbReference type="Google" id="ProtNLM"/>
    </source>
</evidence>
<dbReference type="Pfam" id="PF06224">
    <property type="entry name" value="AlkZ-like"/>
    <property type="match status" value="1"/>
</dbReference>
<accession>A0A0G3BU86</accession>
<gene>
    <name evidence="1" type="ORF">AAW51_4235</name>
</gene>
<dbReference type="InterPro" id="IPR009351">
    <property type="entry name" value="AlkZ-like"/>
</dbReference>
<dbReference type="OrthoDB" id="9787207at2"/>
<dbReference type="PANTHER" id="PTHR30528:SF0">
    <property type="entry name" value="CYTOPLASMIC PROTEIN"/>
    <property type="match status" value="1"/>
</dbReference>
<dbReference type="RefSeq" id="WP_083438478.1">
    <property type="nucleotide sequence ID" value="NZ_CP011371.1"/>
</dbReference>
<protein>
    <recommendedName>
        <fullName evidence="3">Winged helix-turn-helix domain-containing protein</fullName>
    </recommendedName>
</protein>
<dbReference type="STRING" id="413882.AAW51_4235"/>
<dbReference type="PATRIC" id="fig|413882.6.peg.4428"/>
<evidence type="ECO:0000313" key="1">
    <source>
        <dbReference type="EMBL" id="AKJ30926.1"/>
    </source>
</evidence>
<name>A0A0G3BU86_9BURK</name>
<dbReference type="AlphaFoldDB" id="A0A0G3BU86"/>
<dbReference type="Proteomes" id="UP000035352">
    <property type="component" value="Chromosome"/>
</dbReference>
<dbReference type="EMBL" id="CP011371">
    <property type="protein sequence ID" value="AKJ30926.1"/>
    <property type="molecule type" value="Genomic_DNA"/>
</dbReference>